<dbReference type="GO" id="GO:0004439">
    <property type="term" value="F:phosphatidylinositol-4,5-bisphosphate 5-phosphatase activity"/>
    <property type="evidence" value="ECO:0007669"/>
    <property type="project" value="TreeGrafter"/>
</dbReference>
<evidence type="ECO:0000256" key="12">
    <source>
        <dbReference type="ARBA" id="ARBA00050944"/>
    </source>
</evidence>
<keyword evidence="6" id="KW-0443">Lipid metabolism</keyword>
<dbReference type="GO" id="GO:0008962">
    <property type="term" value="F:phosphatidylglycerophosphatase activity"/>
    <property type="evidence" value="ECO:0007669"/>
    <property type="project" value="UniProtKB-EC"/>
</dbReference>
<keyword evidence="3" id="KW-0444">Lipid biosynthesis</keyword>
<organism evidence="21 22">
    <name type="scientific">Tropilaelaps mercedesae</name>
    <dbReference type="NCBI Taxonomy" id="418985"/>
    <lineage>
        <taxon>Eukaryota</taxon>
        <taxon>Metazoa</taxon>
        <taxon>Ecdysozoa</taxon>
        <taxon>Arthropoda</taxon>
        <taxon>Chelicerata</taxon>
        <taxon>Arachnida</taxon>
        <taxon>Acari</taxon>
        <taxon>Parasitiformes</taxon>
        <taxon>Mesostigmata</taxon>
        <taxon>Gamasina</taxon>
        <taxon>Dermanyssoidea</taxon>
        <taxon>Laelapidae</taxon>
        <taxon>Tropilaelaps</taxon>
    </lineage>
</organism>
<evidence type="ECO:0000256" key="9">
    <source>
        <dbReference type="ARBA" id="ARBA00023264"/>
    </source>
</evidence>
<dbReference type="PANTHER" id="PTHR46712:SF1">
    <property type="entry name" value="PHOSPHATIDYLGLYCEROPHOSPHATASE AND PROTEIN-TYROSINE PHOSPHATASE 1"/>
    <property type="match status" value="1"/>
</dbReference>
<dbReference type="GO" id="GO:0005737">
    <property type="term" value="C:cytoplasm"/>
    <property type="evidence" value="ECO:0007669"/>
    <property type="project" value="UniProtKB-ARBA"/>
</dbReference>
<keyword evidence="5" id="KW-0904">Protein phosphatase</keyword>
<evidence type="ECO:0000256" key="5">
    <source>
        <dbReference type="ARBA" id="ARBA00022912"/>
    </source>
</evidence>
<evidence type="ECO:0000256" key="13">
    <source>
        <dbReference type="ARBA" id="ARBA00051818"/>
    </source>
</evidence>
<comment type="pathway">
    <text evidence="10">Phospholipid metabolism; phosphatidylglycerol biosynthesis; phosphatidylglycerol from CDP-diacylglycerol: step 2/2.</text>
</comment>
<gene>
    <name evidence="21" type="ORF">BIW11_08562</name>
</gene>
<keyword evidence="18" id="KW-0812">Transmembrane</keyword>
<evidence type="ECO:0000256" key="18">
    <source>
        <dbReference type="SAM" id="Phobius"/>
    </source>
</evidence>
<dbReference type="Gene3D" id="3.90.190.10">
    <property type="entry name" value="Protein tyrosine phosphatase superfamily"/>
    <property type="match status" value="1"/>
</dbReference>
<comment type="catalytic activity">
    <reaction evidence="15">
        <text>1,2-di-(9Z-octadecenoyl)-sn-glycero-3-phospho-(1'-sn-glycerol-3'-phosphate) + H2O = 1,2-di-(9Z-octadecenoyl)-sn-glycero-3-phospho-(1'-sn-glycerol) + phosphate</text>
        <dbReference type="Rhea" id="RHEA:42304"/>
        <dbReference type="ChEBI" id="CHEBI:15377"/>
        <dbReference type="ChEBI" id="CHEBI:43474"/>
        <dbReference type="ChEBI" id="CHEBI:75163"/>
        <dbReference type="ChEBI" id="CHEBI:78907"/>
    </reaction>
    <physiologicalReaction direction="left-to-right" evidence="15">
        <dbReference type="Rhea" id="RHEA:42305"/>
    </physiologicalReaction>
</comment>
<feature type="domain" description="Tyrosine specific protein phosphatases" evidence="20">
    <location>
        <begin position="123"/>
        <end position="187"/>
    </location>
</feature>
<dbReference type="EC" id="3.1.3.27" evidence="11"/>
<dbReference type="InterPro" id="IPR003595">
    <property type="entry name" value="Tyr_Pase_cat"/>
</dbReference>
<dbReference type="PROSITE" id="PS50056">
    <property type="entry name" value="TYR_PHOSPHATASE_2"/>
    <property type="match status" value="1"/>
</dbReference>
<evidence type="ECO:0000313" key="21">
    <source>
        <dbReference type="EMBL" id="OQR75224.1"/>
    </source>
</evidence>
<dbReference type="InParanoid" id="A0A1V9XNZ8"/>
<dbReference type="PROSITE" id="PS00383">
    <property type="entry name" value="TYR_PHOSPHATASE_1"/>
    <property type="match status" value="1"/>
</dbReference>
<dbReference type="SMART" id="SM00195">
    <property type="entry name" value="DSPc"/>
    <property type="match status" value="1"/>
</dbReference>
<comment type="caution">
    <text evidence="21">The sequence shown here is derived from an EMBL/GenBank/DDBJ whole genome shotgun (WGS) entry which is preliminary data.</text>
</comment>
<evidence type="ECO:0000256" key="11">
    <source>
        <dbReference type="ARBA" id="ARBA00024224"/>
    </source>
</evidence>
<reference evidence="21 22" key="1">
    <citation type="journal article" date="2017" name="Gigascience">
        <title>Draft genome of the honey bee ectoparasitic mite, Tropilaelaps mercedesae, is shaped by the parasitic life history.</title>
        <authorList>
            <person name="Dong X."/>
            <person name="Armstrong S.D."/>
            <person name="Xia D."/>
            <person name="Makepeace B.L."/>
            <person name="Darby A.C."/>
            <person name="Kadowaki T."/>
        </authorList>
    </citation>
    <scope>NUCLEOTIDE SEQUENCE [LARGE SCALE GENOMIC DNA]</scope>
    <source>
        <strain evidence="21">Wuxi-XJTLU</strain>
    </source>
</reference>
<dbReference type="CDD" id="cd14524">
    <property type="entry name" value="PTPMT1"/>
    <property type="match status" value="1"/>
</dbReference>
<evidence type="ECO:0000256" key="4">
    <source>
        <dbReference type="ARBA" id="ARBA00022801"/>
    </source>
</evidence>
<evidence type="ECO:0000256" key="6">
    <source>
        <dbReference type="ARBA" id="ARBA00023098"/>
    </source>
</evidence>
<keyword evidence="4" id="KW-0378">Hydrolase</keyword>
<dbReference type="OrthoDB" id="273181at2759"/>
<evidence type="ECO:0000313" key="22">
    <source>
        <dbReference type="Proteomes" id="UP000192247"/>
    </source>
</evidence>
<protein>
    <recommendedName>
        <fullName evidence="17">Phosphatidylglycerophosphatase and protein-tyrosine phosphatase 1</fullName>
        <ecNumber evidence="11">3.1.3.27</ecNumber>
    </recommendedName>
</protein>
<accession>A0A1V9XNZ8</accession>
<comment type="catalytic activity">
    <reaction evidence="16">
        <text>1,2-dioctanoyl-sn-glycero-3-phospho-(1D-myo-inositol-5-phosphate) + H2O = 1,2-dioctanoyl-sn-glycero-3-phospho-(1D-myo-inositol) + phosphate</text>
        <dbReference type="Rhea" id="RHEA:42308"/>
        <dbReference type="ChEBI" id="CHEBI:15377"/>
        <dbReference type="ChEBI" id="CHEBI:43474"/>
        <dbReference type="ChEBI" id="CHEBI:65221"/>
        <dbReference type="ChEBI" id="CHEBI:78911"/>
    </reaction>
    <physiologicalReaction direction="left-to-right" evidence="16">
        <dbReference type="Rhea" id="RHEA:42309"/>
    </physiologicalReaction>
</comment>
<dbReference type="SMART" id="SM00404">
    <property type="entry name" value="PTPc_motif"/>
    <property type="match status" value="1"/>
</dbReference>
<dbReference type="GO" id="GO:0004721">
    <property type="term" value="F:phosphoprotein phosphatase activity"/>
    <property type="evidence" value="ECO:0007669"/>
    <property type="project" value="UniProtKB-KW"/>
</dbReference>
<dbReference type="InterPro" id="IPR042165">
    <property type="entry name" value="PTPMT1"/>
</dbReference>
<name>A0A1V9XNZ8_9ACAR</name>
<dbReference type="GO" id="GO:0008654">
    <property type="term" value="P:phospholipid biosynthetic process"/>
    <property type="evidence" value="ECO:0007669"/>
    <property type="project" value="UniProtKB-KW"/>
</dbReference>
<evidence type="ECO:0000256" key="8">
    <source>
        <dbReference type="ARBA" id="ARBA00023209"/>
    </source>
</evidence>
<evidence type="ECO:0000256" key="16">
    <source>
        <dbReference type="ARBA" id="ARBA00052780"/>
    </source>
</evidence>
<evidence type="ECO:0000256" key="14">
    <source>
        <dbReference type="ARBA" id="ARBA00052505"/>
    </source>
</evidence>
<dbReference type="AlphaFoldDB" id="A0A1V9XNZ8"/>
<dbReference type="PANTHER" id="PTHR46712">
    <property type="entry name" value="PHOSPHATIDYLGLYCEROPHOSPHATASE AND PROTEIN-TYROSINE PHOSPHATASE 1"/>
    <property type="match status" value="1"/>
</dbReference>
<evidence type="ECO:0000256" key="10">
    <source>
        <dbReference type="ARBA" id="ARBA00024192"/>
    </source>
</evidence>
<comment type="catalytic activity">
    <reaction evidence="14">
        <text>1,2-dibutyryl-sn-glycero-3-phospho-(1D-myo-inositol-5-phosphate) + H2O = 1,2-dibutyryl-sn-glycero-3-phospho-(1D-myo-inositol) + phosphate</text>
        <dbReference type="Rhea" id="RHEA:42584"/>
        <dbReference type="ChEBI" id="CHEBI:15377"/>
        <dbReference type="ChEBI" id="CHEBI:43474"/>
        <dbReference type="ChEBI" id="CHEBI:82605"/>
        <dbReference type="ChEBI" id="CHEBI:82606"/>
    </reaction>
    <physiologicalReaction direction="left-to-right" evidence="14">
        <dbReference type="Rhea" id="RHEA:42585"/>
    </physiologicalReaction>
</comment>
<evidence type="ECO:0000256" key="1">
    <source>
        <dbReference type="ARBA" id="ARBA00004370"/>
    </source>
</evidence>
<keyword evidence="18" id="KW-1133">Transmembrane helix</keyword>
<evidence type="ECO:0000256" key="3">
    <source>
        <dbReference type="ARBA" id="ARBA00022516"/>
    </source>
</evidence>
<sequence length="202" mass="23690">MRTAVILIQWLLPERFSRHRYFAQFIFYPSLVYNIIMAKFTSRQWYNRIDDTVILGALPFPSVAKQLTETENVKSVISMNEDFELKWFTPGVDGWHKLGVSFLQLPTQDIFAAPENAKLREGVDFINQMRRMVPNGSIYVHCKAGRTRSATLVGCYLMERHGYRPEDCVNAIKNKRKHVFLNQPQWEALHTHFILYVKNRGH</sequence>
<comment type="catalytic activity">
    <reaction evidence="13">
        <text>a 1-acyl-2-hexanoyl-sn-glycero-3-phospho-(1D-myo-inositol-5-phosphate) + H2O = a 1-acyl-2-hexanoyl-sn-glycero-3-phospho-(1D-myo-inositol) + phosphate</text>
        <dbReference type="Rhea" id="RHEA:42320"/>
        <dbReference type="ChEBI" id="CHEBI:15377"/>
        <dbReference type="ChEBI" id="CHEBI:43474"/>
        <dbReference type="ChEBI" id="CHEBI:78930"/>
        <dbReference type="ChEBI" id="CHEBI:78931"/>
    </reaction>
    <physiologicalReaction direction="left-to-right" evidence="13">
        <dbReference type="Rhea" id="RHEA:42321"/>
    </physiologicalReaction>
</comment>
<keyword evidence="8" id="KW-0594">Phospholipid biosynthesis</keyword>
<dbReference type="EMBL" id="MNPL01006662">
    <property type="protein sequence ID" value="OQR75224.1"/>
    <property type="molecule type" value="Genomic_DNA"/>
</dbReference>
<dbReference type="Proteomes" id="UP000192247">
    <property type="component" value="Unassembled WGS sequence"/>
</dbReference>
<evidence type="ECO:0000256" key="7">
    <source>
        <dbReference type="ARBA" id="ARBA00023136"/>
    </source>
</evidence>
<dbReference type="InterPro" id="IPR016130">
    <property type="entry name" value="Tyr_Pase_AS"/>
</dbReference>
<dbReference type="Pfam" id="PF00782">
    <property type="entry name" value="DSPc"/>
    <property type="match status" value="1"/>
</dbReference>
<dbReference type="GO" id="GO:0016020">
    <property type="term" value="C:membrane"/>
    <property type="evidence" value="ECO:0007669"/>
    <property type="project" value="UniProtKB-SubCell"/>
</dbReference>
<comment type="catalytic activity">
    <reaction evidence="12">
        <text>a 1,2-diacyl-sn-glycero-3-phospho-(1'-sn-glycero-3'-phosphate) + H2O = a 1,2-diacyl-sn-glycero-3-phospho-(1'-sn-glycerol) + phosphate</text>
        <dbReference type="Rhea" id="RHEA:33751"/>
        <dbReference type="ChEBI" id="CHEBI:15377"/>
        <dbReference type="ChEBI" id="CHEBI:43474"/>
        <dbReference type="ChEBI" id="CHEBI:60110"/>
        <dbReference type="ChEBI" id="CHEBI:64716"/>
        <dbReference type="EC" id="3.1.3.27"/>
    </reaction>
    <physiologicalReaction direction="left-to-right" evidence="12">
        <dbReference type="Rhea" id="RHEA:33752"/>
    </physiologicalReaction>
</comment>
<dbReference type="SUPFAM" id="SSF52799">
    <property type="entry name" value="(Phosphotyrosine protein) phosphatases II"/>
    <property type="match status" value="1"/>
</dbReference>
<dbReference type="FunFam" id="3.90.190.10:FF:000060">
    <property type="entry name" value="Phosphatidylglycerophosphatase and protein-tyrosine phosphatase 1"/>
    <property type="match status" value="1"/>
</dbReference>
<dbReference type="InterPro" id="IPR044596">
    <property type="entry name" value="PTPMT1-like"/>
</dbReference>
<keyword evidence="7 18" id="KW-0472">Membrane</keyword>
<feature type="domain" description="Tyrosine-protein phosphatase" evidence="19">
    <location>
        <begin position="45"/>
        <end position="202"/>
    </location>
</feature>
<evidence type="ECO:0000256" key="2">
    <source>
        <dbReference type="ARBA" id="ARBA00005189"/>
    </source>
</evidence>
<evidence type="ECO:0000259" key="19">
    <source>
        <dbReference type="PROSITE" id="PS50054"/>
    </source>
</evidence>
<keyword evidence="9" id="KW-1208">Phospholipid metabolism</keyword>
<evidence type="ECO:0000256" key="15">
    <source>
        <dbReference type="ARBA" id="ARBA00052632"/>
    </source>
</evidence>
<dbReference type="InterPro" id="IPR000340">
    <property type="entry name" value="Dual-sp_phosphatase_cat-dom"/>
</dbReference>
<comment type="subcellular location">
    <subcellularLocation>
        <location evidence="1">Membrane</location>
    </subcellularLocation>
</comment>
<dbReference type="InterPro" id="IPR029021">
    <property type="entry name" value="Prot-tyrosine_phosphatase-like"/>
</dbReference>
<dbReference type="PROSITE" id="PS50054">
    <property type="entry name" value="TYR_PHOSPHATASE_DUAL"/>
    <property type="match status" value="1"/>
</dbReference>
<dbReference type="InterPro" id="IPR000387">
    <property type="entry name" value="Tyr_Pase_dom"/>
</dbReference>
<proteinExistence type="predicted"/>
<evidence type="ECO:0000256" key="17">
    <source>
        <dbReference type="ARBA" id="ARBA00069309"/>
    </source>
</evidence>
<keyword evidence="22" id="KW-1185">Reference proteome</keyword>
<evidence type="ECO:0000259" key="20">
    <source>
        <dbReference type="PROSITE" id="PS50056"/>
    </source>
</evidence>
<comment type="pathway">
    <text evidence="2">Lipid metabolism.</text>
</comment>
<dbReference type="InterPro" id="IPR020422">
    <property type="entry name" value="TYR_PHOSPHATASE_DUAL_dom"/>
</dbReference>
<feature type="transmembrane region" description="Helical" evidence="18">
    <location>
        <begin position="21"/>
        <end position="40"/>
    </location>
</feature>